<comment type="caution">
    <text evidence="1">The sequence shown here is derived from an EMBL/GenBank/DDBJ whole genome shotgun (WGS) entry which is preliminary data.</text>
</comment>
<accession>A0A162N8T3</accession>
<gene>
    <name evidence="1" type="ORF">CI238_05141</name>
</gene>
<dbReference type="EMBL" id="LFIW01000576">
    <property type="protein sequence ID" value="KZL85698.1"/>
    <property type="molecule type" value="Genomic_DNA"/>
</dbReference>
<protein>
    <submittedName>
        <fullName evidence="1">Uncharacterized protein</fullName>
    </submittedName>
</protein>
<organism evidence="1 2">
    <name type="scientific">Colletotrichum incanum</name>
    <name type="common">Soybean anthracnose fungus</name>
    <dbReference type="NCBI Taxonomy" id="1573173"/>
    <lineage>
        <taxon>Eukaryota</taxon>
        <taxon>Fungi</taxon>
        <taxon>Dikarya</taxon>
        <taxon>Ascomycota</taxon>
        <taxon>Pezizomycotina</taxon>
        <taxon>Sordariomycetes</taxon>
        <taxon>Hypocreomycetidae</taxon>
        <taxon>Glomerellales</taxon>
        <taxon>Glomerellaceae</taxon>
        <taxon>Colletotrichum</taxon>
        <taxon>Colletotrichum spaethianum species complex</taxon>
    </lineage>
</organism>
<evidence type="ECO:0000313" key="1">
    <source>
        <dbReference type="EMBL" id="KZL85698.1"/>
    </source>
</evidence>
<sequence>LQSTTQPIHVRTHLLILAIATQPRLSKNSDSQLNMQLKFVASLAIFLAIQPAVARFCAFNAIECTFDSGRRCAKWCPQVDCGCADFKDGYGNLQSSKCITEAEWLGRHKCG</sequence>
<dbReference type="AlphaFoldDB" id="A0A162N8T3"/>
<name>A0A162N8T3_COLIC</name>
<dbReference type="Proteomes" id="UP000076584">
    <property type="component" value="Unassembled WGS sequence"/>
</dbReference>
<feature type="non-terminal residue" evidence="1">
    <location>
        <position position="1"/>
    </location>
</feature>
<keyword evidence="2" id="KW-1185">Reference proteome</keyword>
<reference evidence="1 2" key="1">
    <citation type="submission" date="2015-06" db="EMBL/GenBank/DDBJ databases">
        <title>Survival trade-offs in plant roots during colonization by closely related pathogenic and mutualistic fungi.</title>
        <authorList>
            <person name="Hacquard S."/>
            <person name="Kracher B."/>
            <person name="Hiruma K."/>
            <person name="Weinman A."/>
            <person name="Muench P."/>
            <person name="Garrido Oter R."/>
            <person name="Ver Loren van Themaat E."/>
            <person name="Dallerey J.-F."/>
            <person name="Damm U."/>
            <person name="Henrissat B."/>
            <person name="Lespinet O."/>
            <person name="Thon M."/>
            <person name="Kemen E."/>
            <person name="McHardy A.C."/>
            <person name="Schulze-Lefert P."/>
            <person name="O'Connell R.J."/>
        </authorList>
    </citation>
    <scope>NUCLEOTIDE SEQUENCE [LARGE SCALE GENOMIC DNA]</scope>
    <source>
        <strain evidence="1 2">MAFF 238704</strain>
    </source>
</reference>
<proteinExistence type="predicted"/>
<evidence type="ECO:0000313" key="2">
    <source>
        <dbReference type="Proteomes" id="UP000076584"/>
    </source>
</evidence>